<protein>
    <submittedName>
        <fullName evidence="2">Uncharacterized protein</fullName>
    </submittedName>
</protein>
<sequence>MDEKELEDKIEQLNQLKFVRKVMPGHMKELSTNFQETFAETNLEIKNEMGLS</sequence>
<keyword evidence="1" id="KW-0963">Cytoplasm</keyword>
<organism evidence="2 3">
    <name type="scientific">Lactococcus fujiensis JCM 16395</name>
    <dbReference type="NCBI Taxonomy" id="1291764"/>
    <lineage>
        <taxon>Bacteria</taxon>
        <taxon>Bacillati</taxon>
        <taxon>Bacillota</taxon>
        <taxon>Bacilli</taxon>
        <taxon>Lactobacillales</taxon>
        <taxon>Streptococcaceae</taxon>
        <taxon>Lactococcus</taxon>
    </lineage>
</organism>
<dbReference type="STRING" id="1291764.GCA_001311235_00772"/>
<dbReference type="EMBL" id="JXJU01000003">
    <property type="protein sequence ID" value="PCS00701.1"/>
    <property type="molecule type" value="Genomic_DNA"/>
</dbReference>
<keyword evidence="3" id="KW-1185">Reference proteome</keyword>
<dbReference type="Proteomes" id="UP000218181">
    <property type="component" value="Unassembled WGS sequence"/>
</dbReference>
<dbReference type="Pfam" id="PF09902">
    <property type="entry name" value="DUF2129"/>
    <property type="match status" value="1"/>
</dbReference>
<evidence type="ECO:0000256" key="1">
    <source>
        <dbReference type="ARBA" id="ARBA00022490"/>
    </source>
</evidence>
<gene>
    <name evidence="2" type="ORF">RT41_GL001083</name>
</gene>
<name>A0A2A5RMZ9_9LACT</name>
<evidence type="ECO:0000313" key="3">
    <source>
        <dbReference type="Proteomes" id="UP000218181"/>
    </source>
</evidence>
<dbReference type="InterPro" id="IPR016979">
    <property type="entry name" value="DUF2129"/>
</dbReference>
<reference evidence="2 3" key="1">
    <citation type="submission" date="2014-12" db="EMBL/GenBank/DDBJ databases">
        <title>Draft genome sequences of 10 type strains of Lactococcus.</title>
        <authorList>
            <person name="Sun Z."/>
            <person name="Zhong Z."/>
            <person name="Liu W."/>
            <person name="Zhang W."/>
            <person name="Zhang H."/>
        </authorList>
    </citation>
    <scope>NUCLEOTIDE SEQUENCE [LARGE SCALE GENOMIC DNA]</scope>
    <source>
        <strain evidence="2 3">JCM 16395</strain>
    </source>
</reference>
<comment type="caution">
    <text evidence="2">The sequence shown here is derived from an EMBL/GenBank/DDBJ whole genome shotgun (WGS) entry which is preliminary data.</text>
</comment>
<dbReference type="AlphaFoldDB" id="A0A2A5RMZ9"/>
<accession>A0A2A5RMZ9</accession>
<evidence type="ECO:0000313" key="2">
    <source>
        <dbReference type="EMBL" id="PCS00701.1"/>
    </source>
</evidence>
<proteinExistence type="predicted"/>